<dbReference type="RefSeq" id="WP_126601362.1">
    <property type="nucleotide sequence ID" value="NZ_BIFQ01000002.1"/>
</dbReference>
<evidence type="ECO:0008006" key="3">
    <source>
        <dbReference type="Google" id="ProtNLM"/>
    </source>
</evidence>
<keyword evidence="2" id="KW-1185">Reference proteome</keyword>
<organism evidence="1 2">
    <name type="scientific">Dictyobacter aurantiacus</name>
    <dbReference type="NCBI Taxonomy" id="1936993"/>
    <lineage>
        <taxon>Bacteria</taxon>
        <taxon>Bacillati</taxon>
        <taxon>Chloroflexota</taxon>
        <taxon>Ktedonobacteria</taxon>
        <taxon>Ktedonobacterales</taxon>
        <taxon>Dictyobacteraceae</taxon>
        <taxon>Dictyobacter</taxon>
    </lineage>
</organism>
<accession>A0A401ZQ53</accession>
<evidence type="ECO:0000313" key="1">
    <source>
        <dbReference type="EMBL" id="GCE08886.1"/>
    </source>
</evidence>
<comment type="caution">
    <text evidence="1">The sequence shown here is derived from an EMBL/GenBank/DDBJ whole genome shotgun (WGS) entry which is preliminary data.</text>
</comment>
<proteinExistence type="predicted"/>
<sequence>MTGFSGSDQTETLNDMCVVQEAAQLLGVKTSRIHAMIEDETLPSRLASMEEIAQLLFSKRIKGVPGSGIRLIPQSAVAAAVGRRKRGWPKGVARYQHKT</sequence>
<dbReference type="Proteomes" id="UP000287224">
    <property type="component" value="Unassembled WGS sequence"/>
</dbReference>
<dbReference type="OrthoDB" id="164273at2"/>
<dbReference type="AlphaFoldDB" id="A0A401ZQ53"/>
<gene>
    <name evidence="1" type="ORF">KDAU_62150</name>
</gene>
<dbReference type="EMBL" id="BIFQ01000002">
    <property type="protein sequence ID" value="GCE08886.1"/>
    <property type="molecule type" value="Genomic_DNA"/>
</dbReference>
<protein>
    <recommendedName>
        <fullName evidence="3">Helix-turn-helix domain-containing protein</fullName>
    </recommendedName>
</protein>
<name>A0A401ZQ53_9CHLR</name>
<evidence type="ECO:0000313" key="2">
    <source>
        <dbReference type="Proteomes" id="UP000287224"/>
    </source>
</evidence>
<reference evidence="2" key="1">
    <citation type="submission" date="2018-12" db="EMBL/GenBank/DDBJ databases">
        <title>Tengunoibacter tsumagoiensis gen. nov., sp. nov., Dictyobacter kobayashii sp. nov., D. alpinus sp. nov., and D. joshuensis sp. nov. and description of Dictyobacteraceae fam. nov. within the order Ktedonobacterales isolated from Tengu-no-mugimeshi.</title>
        <authorList>
            <person name="Wang C.M."/>
            <person name="Zheng Y."/>
            <person name="Sakai Y."/>
            <person name="Toyoda A."/>
            <person name="Minakuchi Y."/>
            <person name="Abe K."/>
            <person name="Yokota A."/>
            <person name="Yabe S."/>
        </authorList>
    </citation>
    <scope>NUCLEOTIDE SEQUENCE [LARGE SCALE GENOMIC DNA]</scope>
    <source>
        <strain evidence="2">S-27</strain>
    </source>
</reference>